<comment type="subcellular location">
    <subcellularLocation>
        <location evidence="10">Cytoplasm</location>
    </subcellularLocation>
</comment>
<keyword evidence="3 10" id="KW-0479">Metal-binding</keyword>
<evidence type="ECO:0000256" key="6">
    <source>
        <dbReference type="ARBA" id="ARBA00023098"/>
    </source>
</evidence>
<dbReference type="EC" id="2.7.8.7" evidence="10"/>
<evidence type="ECO:0000256" key="1">
    <source>
        <dbReference type="ARBA" id="ARBA00022516"/>
    </source>
</evidence>
<dbReference type="STRING" id="756272.Plabr_3438"/>
<evidence type="ECO:0000256" key="3">
    <source>
        <dbReference type="ARBA" id="ARBA00022723"/>
    </source>
</evidence>
<evidence type="ECO:0000256" key="2">
    <source>
        <dbReference type="ARBA" id="ARBA00022679"/>
    </source>
</evidence>
<feature type="binding site" evidence="10">
    <location>
        <position position="9"/>
    </location>
    <ligand>
        <name>Mg(2+)</name>
        <dbReference type="ChEBI" id="CHEBI:18420"/>
    </ligand>
</feature>
<dbReference type="NCBIfam" id="TIGR00516">
    <property type="entry name" value="acpS"/>
    <property type="match status" value="1"/>
</dbReference>
<feature type="binding site" evidence="10">
    <location>
        <position position="58"/>
    </location>
    <ligand>
        <name>Mg(2+)</name>
        <dbReference type="ChEBI" id="CHEBI:18420"/>
    </ligand>
</feature>
<dbReference type="GO" id="GO:0005737">
    <property type="term" value="C:cytoplasm"/>
    <property type="evidence" value="ECO:0007669"/>
    <property type="project" value="UniProtKB-SubCell"/>
</dbReference>
<keyword evidence="10" id="KW-0963">Cytoplasm</keyword>
<dbReference type="EMBL" id="CP002546">
    <property type="protein sequence ID" value="ADY61035.1"/>
    <property type="molecule type" value="Genomic_DNA"/>
</dbReference>
<protein>
    <recommendedName>
        <fullName evidence="10">Holo-[acyl-carrier-protein] synthase</fullName>
        <shortName evidence="10">Holo-ACP synthase</shortName>
        <ecNumber evidence="10">2.7.8.7</ecNumber>
    </recommendedName>
    <alternativeName>
        <fullName evidence="10">4'-phosphopantetheinyl transferase AcpS</fullName>
    </alternativeName>
</protein>
<comment type="function">
    <text evidence="10">Transfers the 4'-phosphopantetheine moiety from coenzyme A to a Ser of acyl-carrier-protein.</text>
</comment>
<keyword evidence="2 10" id="KW-0808">Transferase</keyword>
<reference evidence="13" key="1">
    <citation type="submission" date="2011-02" db="EMBL/GenBank/DDBJ databases">
        <title>The complete genome of Planctomyces brasiliensis DSM 5305.</title>
        <authorList>
            <person name="Lucas S."/>
            <person name="Copeland A."/>
            <person name="Lapidus A."/>
            <person name="Bruce D."/>
            <person name="Goodwin L."/>
            <person name="Pitluck S."/>
            <person name="Kyrpides N."/>
            <person name="Mavromatis K."/>
            <person name="Pagani I."/>
            <person name="Ivanova N."/>
            <person name="Ovchinnikova G."/>
            <person name="Lu M."/>
            <person name="Detter J.C."/>
            <person name="Han C."/>
            <person name="Land M."/>
            <person name="Hauser L."/>
            <person name="Markowitz V."/>
            <person name="Cheng J.-F."/>
            <person name="Hugenholtz P."/>
            <person name="Woyke T."/>
            <person name="Wu D."/>
            <person name="Tindall B."/>
            <person name="Pomrenke H.G."/>
            <person name="Brambilla E."/>
            <person name="Klenk H.-P."/>
            <person name="Eisen J.A."/>
        </authorList>
    </citation>
    <scope>NUCLEOTIDE SEQUENCE [LARGE SCALE GENOMIC DNA]</scope>
    <source>
        <strain evidence="13">ATCC 49424 / DSM 5305 / JCM 21570 / IAM 15109 / NBRC 103401 / IFAM 1448</strain>
    </source>
</reference>
<keyword evidence="13" id="KW-1185">Reference proteome</keyword>
<dbReference type="Proteomes" id="UP000006860">
    <property type="component" value="Chromosome"/>
</dbReference>
<dbReference type="Gene3D" id="3.90.470.20">
    <property type="entry name" value="4'-phosphopantetheinyl transferase domain"/>
    <property type="match status" value="1"/>
</dbReference>
<evidence type="ECO:0000256" key="4">
    <source>
        <dbReference type="ARBA" id="ARBA00022832"/>
    </source>
</evidence>
<keyword evidence="6 10" id="KW-0443">Lipid metabolism</keyword>
<dbReference type="FunFam" id="3.90.470.20:FF:000001">
    <property type="entry name" value="Holo-[acyl-carrier-protein] synthase"/>
    <property type="match status" value="1"/>
</dbReference>
<proteinExistence type="inferred from homology"/>
<gene>
    <name evidence="10" type="primary">acpS</name>
    <name evidence="12" type="ordered locus">Plabr_3438</name>
</gene>
<dbReference type="HOGENOM" id="CLU_089696_0_2_0"/>
<name>F0SM80_RUBBR</name>
<accession>F0SM80</accession>
<feature type="domain" description="4'-phosphopantetheinyl transferase" evidence="11">
    <location>
        <begin position="5"/>
        <end position="121"/>
    </location>
</feature>
<comment type="catalytic activity">
    <reaction evidence="8 10">
        <text>apo-[ACP] + CoA = holo-[ACP] + adenosine 3',5'-bisphosphate + H(+)</text>
        <dbReference type="Rhea" id="RHEA:12068"/>
        <dbReference type="Rhea" id="RHEA-COMP:9685"/>
        <dbReference type="Rhea" id="RHEA-COMP:9690"/>
        <dbReference type="ChEBI" id="CHEBI:15378"/>
        <dbReference type="ChEBI" id="CHEBI:29999"/>
        <dbReference type="ChEBI" id="CHEBI:57287"/>
        <dbReference type="ChEBI" id="CHEBI:58343"/>
        <dbReference type="ChEBI" id="CHEBI:64479"/>
        <dbReference type="EC" id="2.7.8.7"/>
    </reaction>
</comment>
<evidence type="ECO:0000256" key="5">
    <source>
        <dbReference type="ARBA" id="ARBA00022842"/>
    </source>
</evidence>
<dbReference type="AlphaFoldDB" id="F0SM80"/>
<dbReference type="InterPro" id="IPR037143">
    <property type="entry name" value="4-PPantetheinyl_Trfase_dom_sf"/>
</dbReference>
<dbReference type="OrthoDB" id="517356at2"/>
<dbReference type="HAMAP" id="MF_00101">
    <property type="entry name" value="AcpS"/>
    <property type="match status" value="1"/>
</dbReference>
<dbReference type="GO" id="GO:0006633">
    <property type="term" value="P:fatty acid biosynthetic process"/>
    <property type="evidence" value="ECO:0007669"/>
    <property type="project" value="UniProtKB-UniRule"/>
</dbReference>
<dbReference type="NCBIfam" id="TIGR00556">
    <property type="entry name" value="pantethn_trn"/>
    <property type="match status" value="1"/>
</dbReference>
<dbReference type="GO" id="GO:0000287">
    <property type="term" value="F:magnesium ion binding"/>
    <property type="evidence" value="ECO:0007669"/>
    <property type="project" value="UniProtKB-UniRule"/>
</dbReference>
<evidence type="ECO:0000259" key="11">
    <source>
        <dbReference type="Pfam" id="PF01648"/>
    </source>
</evidence>
<evidence type="ECO:0000256" key="7">
    <source>
        <dbReference type="ARBA" id="ARBA00023160"/>
    </source>
</evidence>
<dbReference type="InterPro" id="IPR002582">
    <property type="entry name" value="ACPS"/>
</dbReference>
<dbReference type="InterPro" id="IPR004568">
    <property type="entry name" value="Ppantetheine-prot_Trfase_dom"/>
</dbReference>
<dbReference type="GO" id="GO:0008897">
    <property type="term" value="F:holo-[acyl-carrier-protein] synthase activity"/>
    <property type="evidence" value="ECO:0007669"/>
    <property type="project" value="UniProtKB-UniRule"/>
</dbReference>
<sequence>MQIVGLGTDIVEIPRIASMIERHGDSFLLRTYSADEIEYCQTKKNAAQHFAGRWAAKEAVMKSFGTGFIKGIHWTEIEVVTQPSGRPIIRLSADTARFASDLGVDQIQLSISHGKEYAVATAIACSSGVDSHLNQT</sequence>
<dbReference type="SUPFAM" id="SSF56214">
    <property type="entry name" value="4'-phosphopantetheinyl transferase"/>
    <property type="match status" value="1"/>
</dbReference>
<organism evidence="12 13">
    <name type="scientific">Rubinisphaera brasiliensis (strain ATCC 49424 / DSM 5305 / JCM 21570 / IAM 15109 / NBRC 103401 / IFAM 1448)</name>
    <name type="common">Planctomyces brasiliensis</name>
    <dbReference type="NCBI Taxonomy" id="756272"/>
    <lineage>
        <taxon>Bacteria</taxon>
        <taxon>Pseudomonadati</taxon>
        <taxon>Planctomycetota</taxon>
        <taxon>Planctomycetia</taxon>
        <taxon>Planctomycetales</taxon>
        <taxon>Planctomycetaceae</taxon>
        <taxon>Rubinisphaera</taxon>
    </lineage>
</organism>
<dbReference type="RefSeq" id="WP_013629754.1">
    <property type="nucleotide sequence ID" value="NC_015174.1"/>
</dbReference>
<comment type="function">
    <text evidence="9">Transfers the 4'-phosphopantetheine moiety from coenzyme A to the 'Ser-36' of acyl-carrier-protein.</text>
</comment>
<evidence type="ECO:0000256" key="9">
    <source>
        <dbReference type="ARBA" id="ARBA00054726"/>
    </source>
</evidence>
<keyword evidence="7 10" id="KW-0275">Fatty acid biosynthesis</keyword>
<keyword evidence="5 10" id="KW-0460">Magnesium</keyword>
<comment type="similarity">
    <text evidence="10">Belongs to the P-Pant transferase superfamily. AcpS family.</text>
</comment>
<dbReference type="InterPro" id="IPR008278">
    <property type="entry name" value="4-PPantetheinyl_Trfase_dom"/>
</dbReference>
<dbReference type="eggNOG" id="COG0736">
    <property type="taxonomic scope" value="Bacteria"/>
</dbReference>
<dbReference type="Pfam" id="PF01648">
    <property type="entry name" value="ACPS"/>
    <property type="match status" value="1"/>
</dbReference>
<keyword evidence="1 10" id="KW-0444">Lipid biosynthesis</keyword>
<evidence type="ECO:0000256" key="10">
    <source>
        <dbReference type="HAMAP-Rule" id="MF_00101"/>
    </source>
</evidence>
<dbReference type="KEGG" id="pbs:Plabr_3438"/>
<comment type="cofactor">
    <cofactor evidence="10">
        <name>Mg(2+)</name>
        <dbReference type="ChEBI" id="CHEBI:18420"/>
    </cofactor>
</comment>
<evidence type="ECO:0000313" key="12">
    <source>
        <dbReference type="EMBL" id="ADY61035.1"/>
    </source>
</evidence>
<keyword evidence="4 10" id="KW-0276">Fatty acid metabolism</keyword>
<evidence type="ECO:0000313" key="13">
    <source>
        <dbReference type="Proteomes" id="UP000006860"/>
    </source>
</evidence>
<evidence type="ECO:0000256" key="8">
    <source>
        <dbReference type="ARBA" id="ARBA00050875"/>
    </source>
</evidence>